<feature type="compositionally biased region" description="Basic and acidic residues" evidence="1">
    <location>
        <begin position="122"/>
        <end position="139"/>
    </location>
</feature>
<keyword evidence="3" id="KW-1185">Reference proteome</keyword>
<sequence>MANTVIYLATGLRISTGFHLSRTTNDSPSDYALQGMRFHTPLTRFSSANAPRLSKLLCHDLYPQDDVRRWSTATPTRPLAAAVRKRLTRFPPPAAPPKPLTHPTLPYKKPTTPENTGSSYTPHEKGLLRRQIDRPERAN</sequence>
<feature type="compositionally biased region" description="Low complexity" evidence="1">
    <location>
        <begin position="101"/>
        <end position="113"/>
    </location>
</feature>
<dbReference type="Proteomes" id="UP000007266">
    <property type="component" value="Linkage group 2"/>
</dbReference>
<proteinExistence type="predicted"/>
<feature type="compositionally biased region" description="Pro residues" evidence="1">
    <location>
        <begin position="90"/>
        <end position="100"/>
    </location>
</feature>
<dbReference type="HOGENOM" id="CLU_1847671_0_0_1"/>
<evidence type="ECO:0000256" key="1">
    <source>
        <dbReference type="SAM" id="MobiDB-lite"/>
    </source>
</evidence>
<accession>D6WAR4</accession>
<feature type="region of interest" description="Disordered" evidence="1">
    <location>
        <begin position="87"/>
        <end position="139"/>
    </location>
</feature>
<dbReference type="AlphaFoldDB" id="D6WAR4"/>
<organism evidence="2 3">
    <name type="scientific">Tribolium castaneum</name>
    <name type="common">Red flour beetle</name>
    <dbReference type="NCBI Taxonomy" id="7070"/>
    <lineage>
        <taxon>Eukaryota</taxon>
        <taxon>Metazoa</taxon>
        <taxon>Ecdysozoa</taxon>
        <taxon>Arthropoda</taxon>
        <taxon>Hexapoda</taxon>
        <taxon>Insecta</taxon>
        <taxon>Pterygota</taxon>
        <taxon>Neoptera</taxon>
        <taxon>Endopterygota</taxon>
        <taxon>Coleoptera</taxon>
        <taxon>Polyphaga</taxon>
        <taxon>Cucujiformia</taxon>
        <taxon>Tenebrionidae</taxon>
        <taxon>Tenebrionidae incertae sedis</taxon>
        <taxon>Tribolium</taxon>
    </lineage>
</organism>
<reference evidence="2 3" key="2">
    <citation type="journal article" date="2010" name="Nucleic Acids Res.">
        <title>BeetleBase in 2010: revisions to provide comprehensive genomic information for Tribolium castaneum.</title>
        <authorList>
            <person name="Kim H.S."/>
            <person name="Murphy T."/>
            <person name="Xia J."/>
            <person name="Caragea D."/>
            <person name="Park Y."/>
            <person name="Beeman R.W."/>
            <person name="Lorenzen M.D."/>
            <person name="Butcher S."/>
            <person name="Manak J.R."/>
            <person name="Brown S.J."/>
        </authorList>
    </citation>
    <scope>GENOME REANNOTATION</scope>
    <source>
        <strain evidence="2 3">Georgia GA2</strain>
    </source>
</reference>
<name>D6WAR4_TRICA</name>
<protein>
    <submittedName>
        <fullName evidence="2">Uncharacterized protein</fullName>
    </submittedName>
</protein>
<gene>
    <name evidence="2" type="primary">GLEAN_00354</name>
    <name evidence="2" type="ORF">TcasGA2_TC000354</name>
</gene>
<evidence type="ECO:0000313" key="3">
    <source>
        <dbReference type="Proteomes" id="UP000007266"/>
    </source>
</evidence>
<dbReference type="EMBL" id="KQ971312">
    <property type="protein sequence ID" value="EEZ97963.1"/>
    <property type="molecule type" value="Genomic_DNA"/>
</dbReference>
<evidence type="ECO:0000313" key="2">
    <source>
        <dbReference type="EMBL" id="EEZ97963.1"/>
    </source>
</evidence>
<reference evidence="2 3" key="1">
    <citation type="journal article" date="2008" name="Nature">
        <title>The genome of the model beetle and pest Tribolium castaneum.</title>
        <authorList>
            <consortium name="Tribolium Genome Sequencing Consortium"/>
            <person name="Richards S."/>
            <person name="Gibbs R.A."/>
            <person name="Weinstock G.M."/>
            <person name="Brown S.J."/>
            <person name="Denell R."/>
            <person name="Beeman R.W."/>
            <person name="Gibbs R."/>
            <person name="Beeman R.W."/>
            <person name="Brown S.J."/>
            <person name="Bucher G."/>
            <person name="Friedrich M."/>
            <person name="Grimmelikhuijzen C.J."/>
            <person name="Klingler M."/>
            <person name="Lorenzen M."/>
            <person name="Richards S."/>
            <person name="Roth S."/>
            <person name="Schroder R."/>
            <person name="Tautz D."/>
            <person name="Zdobnov E.M."/>
            <person name="Muzny D."/>
            <person name="Gibbs R.A."/>
            <person name="Weinstock G.M."/>
            <person name="Attaway T."/>
            <person name="Bell S."/>
            <person name="Buhay C.J."/>
            <person name="Chandrabose M.N."/>
            <person name="Chavez D."/>
            <person name="Clerk-Blankenburg K.P."/>
            <person name="Cree A."/>
            <person name="Dao M."/>
            <person name="Davis C."/>
            <person name="Chacko J."/>
            <person name="Dinh H."/>
            <person name="Dugan-Rocha S."/>
            <person name="Fowler G."/>
            <person name="Garner T.T."/>
            <person name="Garnes J."/>
            <person name="Gnirke A."/>
            <person name="Hawes A."/>
            <person name="Hernandez J."/>
            <person name="Hines S."/>
            <person name="Holder M."/>
            <person name="Hume J."/>
            <person name="Jhangiani S.N."/>
            <person name="Joshi V."/>
            <person name="Khan Z.M."/>
            <person name="Jackson L."/>
            <person name="Kovar C."/>
            <person name="Kowis A."/>
            <person name="Lee S."/>
            <person name="Lewis L.R."/>
            <person name="Margolis J."/>
            <person name="Morgan M."/>
            <person name="Nazareth L.V."/>
            <person name="Nguyen N."/>
            <person name="Okwuonu G."/>
            <person name="Parker D."/>
            <person name="Richards S."/>
            <person name="Ruiz S.J."/>
            <person name="Santibanez J."/>
            <person name="Savard J."/>
            <person name="Scherer S.E."/>
            <person name="Schneider B."/>
            <person name="Sodergren E."/>
            <person name="Tautz D."/>
            <person name="Vattahil S."/>
            <person name="Villasana D."/>
            <person name="White C.S."/>
            <person name="Wright R."/>
            <person name="Park Y."/>
            <person name="Beeman R.W."/>
            <person name="Lord J."/>
            <person name="Oppert B."/>
            <person name="Lorenzen M."/>
            <person name="Brown S."/>
            <person name="Wang L."/>
            <person name="Savard J."/>
            <person name="Tautz D."/>
            <person name="Richards S."/>
            <person name="Weinstock G."/>
            <person name="Gibbs R.A."/>
            <person name="Liu Y."/>
            <person name="Worley K."/>
            <person name="Weinstock G."/>
            <person name="Elsik C.G."/>
            <person name="Reese J.T."/>
            <person name="Elhaik E."/>
            <person name="Landan G."/>
            <person name="Graur D."/>
            <person name="Arensburger P."/>
            <person name="Atkinson P."/>
            <person name="Beeman R.W."/>
            <person name="Beidler J."/>
            <person name="Brown S.J."/>
            <person name="Demuth J.P."/>
            <person name="Drury D.W."/>
            <person name="Du Y.Z."/>
            <person name="Fujiwara H."/>
            <person name="Lorenzen M."/>
            <person name="Maselli V."/>
            <person name="Osanai M."/>
            <person name="Park Y."/>
            <person name="Robertson H.M."/>
            <person name="Tu Z."/>
            <person name="Wang J.J."/>
            <person name="Wang S."/>
            <person name="Richards S."/>
            <person name="Song H."/>
            <person name="Zhang L."/>
            <person name="Sodergren E."/>
            <person name="Werner D."/>
            <person name="Stanke M."/>
            <person name="Morgenstern B."/>
            <person name="Solovyev V."/>
            <person name="Kosarev P."/>
            <person name="Brown G."/>
            <person name="Chen H.C."/>
            <person name="Ermolaeva O."/>
            <person name="Hlavina W."/>
            <person name="Kapustin Y."/>
            <person name="Kiryutin B."/>
            <person name="Kitts P."/>
            <person name="Maglott D."/>
            <person name="Pruitt K."/>
            <person name="Sapojnikov V."/>
            <person name="Souvorov A."/>
            <person name="Mackey A.J."/>
            <person name="Waterhouse R.M."/>
            <person name="Wyder S."/>
            <person name="Zdobnov E.M."/>
            <person name="Zdobnov E.M."/>
            <person name="Wyder S."/>
            <person name="Kriventseva E.V."/>
            <person name="Kadowaki T."/>
            <person name="Bork P."/>
            <person name="Aranda M."/>
            <person name="Bao R."/>
            <person name="Beermann A."/>
            <person name="Berns N."/>
            <person name="Bolognesi R."/>
            <person name="Bonneton F."/>
            <person name="Bopp D."/>
            <person name="Brown S.J."/>
            <person name="Bucher G."/>
            <person name="Butts T."/>
            <person name="Chaumot A."/>
            <person name="Denell R.E."/>
            <person name="Ferrier D.E."/>
            <person name="Friedrich M."/>
            <person name="Gordon C.M."/>
            <person name="Jindra M."/>
            <person name="Klingler M."/>
            <person name="Lan Q."/>
            <person name="Lattorff H.M."/>
            <person name="Laudet V."/>
            <person name="von Levetsow C."/>
            <person name="Liu Z."/>
            <person name="Lutz R."/>
            <person name="Lynch J.A."/>
            <person name="da Fonseca R.N."/>
            <person name="Posnien N."/>
            <person name="Reuter R."/>
            <person name="Roth S."/>
            <person name="Savard J."/>
            <person name="Schinko J.B."/>
            <person name="Schmitt C."/>
            <person name="Schoppmeier M."/>
            <person name="Schroder R."/>
            <person name="Shippy T.D."/>
            <person name="Simonnet F."/>
            <person name="Marques-Souza H."/>
            <person name="Tautz D."/>
            <person name="Tomoyasu Y."/>
            <person name="Trauner J."/>
            <person name="Van der Zee M."/>
            <person name="Vervoort M."/>
            <person name="Wittkopp N."/>
            <person name="Wimmer E.A."/>
            <person name="Yang X."/>
            <person name="Jones A.K."/>
            <person name="Sattelle D.B."/>
            <person name="Ebert P.R."/>
            <person name="Nelson D."/>
            <person name="Scott J.G."/>
            <person name="Beeman R.W."/>
            <person name="Muthukrishnan S."/>
            <person name="Kramer K.J."/>
            <person name="Arakane Y."/>
            <person name="Beeman R.W."/>
            <person name="Zhu Q."/>
            <person name="Hogenkamp D."/>
            <person name="Dixit R."/>
            <person name="Oppert B."/>
            <person name="Jiang H."/>
            <person name="Zou Z."/>
            <person name="Marshall J."/>
            <person name="Elpidina E."/>
            <person name="Vinokurov K."/>
            <person name="Oppert C."/>
            <person name="Zou Z."/>
            <person name="Evans J."/>
            <person name="Lu Z."/>
            <person name="Zhao P."/>
            <person name="Sumathipala N."/>
            <person name="Altincicek B."/>
            <person name="Vilcinskas A."/>
            <person name="Williams M."/>
            <person name="Hultmark D."/>
            <person name="Hetru C."/>
            <person name="Jiang H."/>
            <person name="Grimmelikhuijzen C.J."/>
            <person name="Hauser F."/>
            <person name="Cazzamali G."/>
            <person name="Williamson M."/>
            <person name="Park Y."/>
            <person name="Li B."/>
            <person name="Tanaka Y."/>
            <person name="Predel R."/>
            <person name="Neupert S."/>
            <person name="Schachtner J."/>
            <person name="Verleyen P."/>
            <person name="Raible F."/>
            <person name="Bork P."/>
            <person name="Friedrich M."/>
            <person name="Walden K.K."/>
            <person name="Robertson H.M."/>
            <person name="Angeli S."/>
            <person name="Foret S."/>
            <person name="Bucher G."/>
            <person name="Schuetz S."/>
            <person name="Maleszka R."/>
            <person name="Wimmer E.A."/>
            <person name="Beeman R.W."/>
            <person name="Lorenzen M."/>
            <person name="Tomoyasu Y."/>
            <person name="Miller S.C."/>
            <person name="Grossmann D."/>
            <person name="Bucher G."/>
        </authorList>
    </citation>
    <scope>NUCLEOTIDE SEQUENCE [LARGE SCALE GENOMIC DNA]</scope>
    <source>
        <strain evidence="2 3">Georgia GA2</strain>
    </source>
</reference>